<sequence length="97" mass="11407">HIYFAQGFFQQAVKMYQNCLRKFFYNTDATILLYLARTHYEAEQWQDCRKTLLRAIHLAPSNYLLRFNVGVSMQKFSASTLQKTKRTVDEVSTAAFL</sequence>
<dbReference type="PANTHER" id="PTHR14027">
    <property type="entry name" value="RNA POLYMERASE-ASSOCIATED PROTEIN CTR9"/>
    <property type="match status" value="1"/>
</dbReference>
<reference evidence="3 4" key="3">
    <citation type="journal article" date="2013" name="Rice">
        <title>Improvement of the Oryza sativa Nipponbare reference genome using next generation sequence and optical map data.</title>
        <authorList>
            <person name="Kawahara Y."/>
            <person name="de la Bastide M."/>
            <person name="Hamilton J.P."/>
            <person name="Kanamori H."/>
            <person name="McCombie W.R."/>
            <person name="Ouyang S."/>
            <person name="Schwartz D.C."/>
            <person name="Tanaka T."/>
            <person name="Wu J."/>
            <person name="Zhou S."/>
            <person name="Childs K.L."/>
            <person name="Davidson R.M."/>
            <person name="Lin H."/>
            <person name="Quesada-Ocampo L."/>
            <person name="Vaillancourt B."/>
            <person name="Sakai H."/>
            <person name="Lee S.S."/>
            <person name="Kim J."/>
            <person name="Numa H."/>
            <person name="Itoh T."/>
            <person name="Buell C.R."/>
            <person name="Matsumoto T."/>
        </authorList>
    </citation>
    <scope>NUCLEOTIDE SEQUENCE [LARGE SCALE GENOMIC DNA]</scope>
    <source>
        <strain evidence="4">cv. Nipponbare</strain>
    </source>
</reference>
<evidence type="ECO:0007829" key="5">
    <source>
        <dbReference type="PeptideAtlas" id="A0A0P0X5U2"/>
    </source>
</evidence>
<dbReference type="ExpressionAtlas" id="A0A0P0X5U2">
    <property type="expression patterns" value="baseline and differential"/>
</dbReference>
<protein>
    <submittedName>
        <fullName evidence="3">Os07g0476200 protein</fullName>
    </submittedName>
</protein>
<dbReference type="Proteomes" id="UP000059680">
    <property type="component" value="Chromosome 7"/>
</dbReference>
<dbReference type="PANTHER" id="PTHR14027:SF2">
    <property type="entry name" value="RNA POLYMERASE-ASSOCIATED PROTEIN CTR9 HOMOLOG"/>
    <property type="match status" value="1"/>
</dbReference>
<name>A0A0P0X5U2_ORYSJ</name>
<keyword evidence="2" id="KW-0802">TPR repeat</keyword>
<evidence type="ECO:0007829" key="6">
    <source>
        <dbReference type="ProteomicsDB" id="A0A0P0X5U2"/>
    </source>
</evidence>
<dbReference type="AlphaFoldDB" id="A0A0P0X5U2"/>
<dbReference type="SUPFAM" id="SSF48452">
    <property type="entry name" value="TPR-like"/>
    <property type="match status" value="1"/>
</dbReference>
<reference evidence="3 4" key="2">
    <citation type="journal article" date="2013" name="Plant Cell Physiol.">
        <title>Rice Annotation Project Database (RAP-DB): an integrative and interactive database for rice genomics.</title>
        <authorList>
            <person name="Sakai H."/>
            <person name="Lee S.S."/>
            <person name="Tanaka T."/>
            <person name="Numa H."/>
            <person name="Kim J."/>
            <person name="Kawahara Y."/>
            <person name="Wakimoto H."/>
            <person name="Yang C.C."/>
            <person name="Iwamoto M."/>
            <person name="Abe T."/>
            <person name="Yamada Y."/>
            <person name="Muto A."/>
            <person name="Inokuchi H."/>
            <person name="Ikemura T."/>
            <person name="Matsumoto T."/>
            <person name="Sasaki T."/>
            <person name="Itoh T."/>
        </authorList>
    </citation>
    <scope>NUCLEOTIDE SEQUENCE [LARGE SCALE GENOMIC DNA]</scope>
    <source>
        <strain evidence="4">cv. Nipponbare</strain>
    </source>
</reference>
<dbReference type="InterPro" id="IPR011990">
    <property type="entry name" value="TPR-like_helical_dom_sf"/>
</dbReference>
<reference evidence="4" key="1">
    <citation type="journal article" date="2005" name="Nature">
        <title>The map-based sequence of the rice genome.</title>
        <authorList>
            <consortium name="International rice genome sequencing project (IRGSP)"/>
            <person name="Matsumoto T."/>
            <person name="Wu J."/>
            <person name="Kanamori H."/>
            <person name="Katayose Y."/>
            <person name="Fujisawa M."/>
            <person name="Namiki N."/>
            <person name="Mizuno H."/>
            <person name="Yamamoto K."/>
            <person name="Antonio B.A."/>
            <person name="Baba T."/>
            <person name="Sakata K."/>
            <person name="Nagamura Y."/>
            <person name="Aoki H."/>
            <person name="Arikawa K."/>
            <person name="Arita K."/>
            <person name="Bito T."/>
            <person name="Chiden Y."/>
            <person name="Fujitsuka N."/>
            <person name="Fukunaka R."/>
            <person name="Hamada M."/>
            <person name="Harada C."/>
            <person name="Hayashi A."/>
            <person name="Hijishita S."/>
            <person name="Honda M."/>
            <person name="Hosokawa S."/>
            <person name="Ichikawa Y."/>
            <person name="Idonuma A."/>
            <person name="Iijima M."/>
            <person name="Ikeda M."/>
            <person name="Ikeno M."/>
            <person name="Ito K."/>
            <person name="Ito S."/>
            <person name="Ito T."/>
            <person name="Ito Y."/>
            <person name="Ito Y."/>
            <person name="Iwabuchi A."/>
            <person name="Kamiya K."/>
            <person name="Karasawa W."/>
            <person name="Kurita K."/>
            <person name="Katagiri S."/>
            <person name="Kikuta A."/>
            <person name="Kobayashi H."/>
            <person name="Kobayashi N."/>
            <person name="Machita K."/>
            <person name="Maehara T."/>
            <person name="Masukawa M."/>
            <person name="Mizubayashi T."/>
            <person name="Mukai Y."/>
            <person name="Nagasaki H."/>
            <person name="Nagata Y."/>
            <person name="Naito S."/>
            <person name="Nakashima M."/>
            <person name="Nakama Y."/>
            <person name="Nakamichi Y."/>
            <person name="Nakamura M."/>
            <person name="Meguro A."/>
            <person name="Negishi M."/>
            <person name="Ohta I."/>
            <person name="Ohta T."/>
            <person name="Okamoto M."/>
            <person name="Ono N."/>
            <person name="Saji S."/>
            <person name="Sakaguchi M."/>
            <person name="Sakai K."/>
            <person name="Shibata M."/>
            <person name="Shimokawa T."/>
            <person name="Song J."/>
            <person name="Takazaki Y."/>
            <person name="Terasawa K."/>
            <person name="Tsugane M."/>
            <person name="Tsuji K."/>
            <person name="Ueda S."/>
            <person name="Waki K."/>
            <person name="Yamagata H."/>
            <person name="Yamamoto M."/>
            <person name="Yamamoto S."/>
            <person name="Yamane H."/>
            <person name="Yoshiki S."/>
            <person name="Yoshihara R."/>
            <person name="Yukawa K."/>
            <person name="Zhong H."/>
            <person name="Yano M."/>
            <person name="Yuan Q."/>
            <person name="Ouyang S."/>
            <person name="Liu J."/>
            <person name="Jones K.M."/>
            <person name="Gansberger K."/>
            <person name="Moffat K."/>
            <person name="Hill J."/>
            <person name="Bera J."/>
            <person name="Fadrosh D."/>
            <person name="Jin S."/>
            <person name="Johri S."/>
            <person name="Kim M."/>
            <person name="Overton L."/>
            <person name="Reardon M."/>
            <person name="Tsitrin T."/>
            <person name="Vuong H."/>
            <person name="Weaver B."/>
            <person name="Ciecko A."/>
            <person name="Tallon L."/>
            <person name="Jackson J."/>
            <person name="Pai G."/>
            <person name="Aken S.V."/>
            <person name="Utterback T."/>
            <person name="Reidmuller S."/>
            <person name="Feldblyum T."/>
            <person name="Hsiao J."/>
            <person name="Zismann V."/>
            <person name="Iobst S."/>
            <person name="de Vazeille A.R."/>
            <person name="Buell C.R."/>
            <person name="Ying K."/>
            <person name="Li Y."/>
            <person name="Lu T."/>
            <person name="Huang Y."/>
            <person name="Zhao Q."/>
            <person name="Feng Q."/>
            <person name="Zhang L."/>
            <person name="Zhu J."/>
            <person name="Weng Q."/>
            <person name="Mu J."/>
            <person name="Lu Y."/>
            <person name="Fan D."/>
            <person name="Liu Y."/>
            <person name="Guan J."/>
            <person name="Zhang Y."/>
            <person name="Yu S."/>
            <person name="Liu X."/>
            <person name="Zhang Y."/>
            <person name="Hong G."/>
            <person name="Han B."/>
            <person name="Choisne N."/>
            <person name="Demange N."/>
            <person name="Orjeda G."/>
            <person name="Samain S."/>
            <person name="Cattolico L."/>
            <person name="Pelletier E."/>
            <person name="Couloux A."/>
            <person name="Segurens B."/>
            <person name="Wincker P."/>
            <person name="D'Hont A."/>
            <person name="Scarpelli C."/>
            <person name="Weissenbach J."/>
            <person name="Salanoubat M."/>
            <person name="Quetier F."/>
            <person name="Yu Y."/>
            <person name="Kim H.R."/>
            <person name="Rambo T."/>
            <person name="Currie J."/>
            <person name="Collura K."/>
            <person name="Luo M."/>
            <person name="Yang T."/>
            <person name="Ammiraju J.S.S."/>
            <person name="Engler F."/>
            <person name="Soderlund C."/>
            <person name="Wing R.A."/>
            <person name="Palmer L.E."/>
            <person name="de la Bastide M."/>
            <person name="Spiegel L."/>
            <person name="Nascimento L."/>
            <person name="Zutavern T."/>
            <person name="O'Shaughnessy A."/>
            <person name="Dike S."/>
            <person name="Dedhia N."/>
            <person name="Preston R."/>
            <person name="Balija V."/>
            <person name="McCombie W.R."/>
            <person name="Chow T."/>
            <person name="Chen H."/>
            <person name="Chung M."/>
            <person name="Chen C."/>
            <person name="Shaw J."/>
            <person name="Wu H."/>
            <person name="Hsiao K."/>
            <person name="Chao Y."/>
            <person name="Chu M."/>
            <person name="Cheng C."/>
            <person name="Hour A."/>
            <person name="Lee P."/>
            <person name="Lin S."/>
            <person name="Lin Y."/>
            <person name="Liou J."/>
            <person name="Liu S."/>
            <person name="Hsing Y."/>
            <person name="Raghuvanshi S."/>
            <person name="Mohanty A."/>
            <person name="Bharti A.K."/>
            <person name="Gaur A."/>
            <person name="Gupta V."/>
            <person name="Kumar D."/>
            <person name="Ravi V."/>
            <person name="Vij S."/>
            <person name="Kapur A."/>
            <person name="Khurana P."/>
            <person name="Khurana P."/>
            <person name="Khurana J.P."/>
            <person name="Tyagi A.K."/>
            <person name="Gaikwad K."/>
            <person name="Singh A."/>
            <person name="Dalal V."/>
            <person name="Srivastava S."/>
            <person name="Dixit A."/>
            <person name="Pal A.K."/>
            <person name="Ghazi I.A."/>
            <person name="Yadav M."/>
            <person name="Pandit A."/>
            <person name="Bhargava A."/>
            <person name="Sureshbabu K."/>
            <person name="Batra K."/>
            <person name="Sharma T.R."/>
            <person name="Mohapatra T."/>
            <person name="Singh N.K."/>
            <person name="Messing J."/>
            <person name="Nelson A.B."/>
            <person name="Fuks G."/>
            <person name="Kavchok S."/>
            <person name="Keizer G."/>
            <person name="Linton E."/>
            <person name="Llaca V."/>
            <person name="Song R."/>
            <person name="Tanyolac B."/>
            <person name="Young S."/>
            <person name="Ho-Il K."/>
            <person name="Hahn J.H."/>
            <person name="Sangsakoo G."/>
            <person name="Vanavichit A."/>
            <person name="de Mattos Luiz.A.T."/>
            <person name="Zimmer P.D."/>
            <person name="Malone G."/>
            <person name="Dellagostin O."/>
            <person name="de Oliveira A.C."/>
            <person name="Bevan M."/>
            <person name="Bancroft I."/>
            <person name="Minx P."/>
            <person name="Cordum H."/>
            <person name="Wilson R."/>
            <person name="Cheng Z."/>
            <person name="Jin W."/>
            <person name="Jiang J."/>
            <person name="Leong S.A."/>
            <person name="Iwama H."/>
            <person name="Gojobori T."/>
            <person name="Itoh T."/>
            <person name="Niimura Y."/>
            <person name="Fujii Y."/>
            <person name="Habara T."/>
            <person name="Sakai H."/>
            <person name="Sato Y."/>
            <person name="Wilson G."/>
            <person name="Kumar K."/>
            <person name="McCouch S."/>
            <person name="Juretic N."/>
            <person name="Hoen D."/>
            <person name="Wright S."/>
            <person name="Bruskiewich R."/>
            <person name="Bureau T."/>
            <person name="Miyao A."/>
            <person name="Hirochika H."/>
            <person name="Nishikawa T."/>
            <person name="Kadowaki K."/>
            <person name="Sugiura M."/>
            <person name="Burr B."/>
            <person name="Sasaki T."/>
        </authorList>
    </citation>
    <scope>NUCLEOTIDE SEQUENCE [LARGE SCALE GENOMIC DNA]</scope>
    <source>
        <strain evidence="4">cv. Nipponbare</strain>
    </source>
</reference>
<dbReference type="Gene3D" id="1.25.40.10">
    <property type="entry name" value="Tetratricopeptide repeat domain"/>
    <property type="match status" value="1"/>
</dbReference>
<evidence type="ECO:0000256" key="2">
    <source>
        <dbReference type="ARBA" id="ARBA00022803"/>
    </source>
</evidence>
<keyword evidence="5 6" id="KW-1267">Proteomics identification</keyword>
<dbReference type="GO" id="GO:0006355">
    <property type="term" value="P:regulation of DNA-templated transcription"/>
    <property type="evidence" value="ECO:0007669"/>
    <property type="project" value="InterPro"/>
</dbReference>
<keyword evidence="4" id="KW-1185">Reference proteome</keyword>
<dbReference type="InterPro" id="IPR031101">
    <property type="entry name" value="Ctr9"/>
</dbReference>
<dbReference type="Gramene" id="Os07t0476200-03">
    <property type="protein sequence ID" value="Os07t0476200-03"/>
    <property type="gene ID" value="Os07g0476200"/>
</dbReference>
<feature type="non-terminal residue" evidence="3">
    <location>
        <position position="97"/>
    </location>
</feature>
<evidence type="ECO:0000313" key="4">
    <source>
        <dbReference type="Proteomes" id="UP000059680"/>
    </source>
</evidence>
<organism evidence="3 4">
    <name type="scientific">Oryza sativa subsp. japonica</name>
    <name type="common">Rice</name>
    <dbReference type="NCBI Taxonomy" id="39947"/>
    <lineage>
        <taxon>Eukaryota</taxon>
        <taxon>Viridiplantae</taxon>
        <taxon>Streptophyta</taxon>
        <taxon>Embryophyta</taxon>
        <taxon>Tracheophyta</taxon>
        <taxon>Spermatophyta</taxon>
        <taxon>Magnoliopsida</taxon>
        <taxon>Liliopsida</taxon>
        <taxon>Poales</taxon>
        <taxon>Poaceae</taxon>
        <taxon>BOP clade</taxon>
        <taxon>Oryzoideae</taxon>
        <taxon>Oryzeae</taxon>
        <taxon>Oryzinae</taxon>
        <taxon>Oryza</taxon>
        <taxon>Oryza sativa</taxon>
    </lineage>
</organism>
<dbReference type="Pfam" id="PF14559">
    <property type="entry name" value="TPR_19"/>
    <property type="match status" value="1"/>
</dbReference>
<proteinExistence type="evidence at protein level"/>
<evidence type="ECO:0000256" key="1">
    <source>
        <dbReference type="ARBA" id="ARBA00022737"/>
    </source>
</evidence>
<evidence type="ECO:0000313" key="3">
    <source>
        <dbReference type="EMBL" id="BAT01452.1"/>
    </source>
</evidence>
<dbReference type="EMBL" id="AP014963">
    <property type="protein sequence ID" value="BAT01452.1"/>
    <property type="molecule type" value="Genomic_DNA"/>
</dbReference>
<keyword evidence="1" id="KW-0677">Repeat</keyword>
<gene>
    <name evidence="3" type="ordered locus">Os07g0476200</name>
    <name evidence="3" type="ORF">OSNPB_070476200</name>
</gene>
<accession>A0A0P0X5U2</accession>